<dbReference type="SUPFAM" id="SSF50129">
    <property type="entry name" value="GroES-like"/>
    <property type="match status" value="1"/>
</dbReference>
<keyword evidence="1" id="KW-0521">NADP</keyword>
<gene>
    <name evidence="4" type="ORF">EJ419_02535</name>
</gene>
<evidence type="ECO:0000256" key="1">
    <source>
        <dbReference type="ARBA" id="ARBA00022857"/>
    </source>
</evidence>
<evidence type="ECO:0000313" key="4">
    <source>
        <dbReference type="EMBL" id="TCD54617.1"/>
    </source>
</evidence>
<dbReference type="Pfam" id="PF08240">
    <property type="entry name" value="ADH_N"/>
    <property type="match status" value="1"/>
</dbReference>
<keyword evidence="5" id="KW-1185">Reference proteome</keyword>
<accession>A0A4R0QW85</accession>
<dbReference type="Proteomes" id="UP000291289">
    <property type="component" value="Unassembled WGS sequence"/>
</dbReference>
<evidence type="ECO:0000256" key="2">
    <source>
        <dbReference type="ARBA" id="ARBA00023002"/>
    </source>
</evidence>
<sequence>MRAAVVREPGDPTVLELTDVEIPAMKPGWSLVRVHAFGVNHSEIFTRQGLSPSVEFPRILGIECVGEIVDSEIFSEKTRIVSFMGEMGRAFDGSYAQYVLLPNSQIYPVDSRMSSVDLAAFPETGYTAYGSMRRLNLKSYESVLIRSATSGVGMTFARFAKKLQPTIRLVGSTRNPNKAQALLSAGYDDVITDKDNVLETKQSFDKVLDLVGPKSIRDTFSHVNTDGIVCVTGLLGRQWTIDDLDPIEELGRGTAGHGIYLTGFYSGNVNAQRVQEMFDWIDESHVGALPYTEFDLEHIREAHIAIENNSVIGKIVVRV</sequence>
<dbReference type="SMART" id="SM00829">
    <property type="entry name" value="PKS_ER"/>
    <property type="match status" value="1"/>
</dbReference>
<dbReference type="InterPro" id="IPR036291">
    <property type="entry name" value="NAD(P)-bd_dom_sf"/>
</dbReference>
<evidence type="ECO:0000313" key="5">
    <source>
        <dbReference type="Proteomes" id="UP000291289"/>
    </source>
</evidence>
<dbReference type="AlphaFoldDB" id="A0A4R0QW85"/>
<name>A0A4R0QW85_9BIFI</name>
<evidence type="ECO:0000259" key="3">
    <source>
        <dbReference type="SMART" id="SM00829"/>
    </source>
</evidence>
<dbReference type="Gene3D" id="3.90.180.10">
    <property type="entry name" value="Medium-chain alcohol dehydrogenases, catalytic domain"/>
    <property type="match status" value="1"/>
</dbReference>
<dbReference type="InterPro" id="IPR020843">
    <property type="entry name" value="ER"/>
</dbReference>
<proteinExistence type="predicted"/>
<organism evidence="4 5">
    <name type="scientific">Alloscardovia theropitheci</name>
    <dbReference type="NCBI Taxonomy" id="2496842"/>
    <lineage>
        <taxon>Bacteria</taxon>
        <taxon>Bacillati</taxon>
        <taxon>Actinomycetota</taxon>
        <taxon>Actinomycetes</taxon>
        <taxon>Bifidobacteriales</taxon>
        <taxon>Bifidobacteriaceae</taxon>
        <taxon>Alloscardovia</taxon>
    </lineage>
</organism>
<comment type="caution">
    <text evidence="4">The sequence shown here is derived from an EMBL/GenBank/DDBJ whole genome shotgun (WGS) entry which is preliminary data.</text>
</comment>
<reference evidence="4 5" key="1">
    <citation type="submission" date="2018-12" db="EMBL/GenBank/DDBJ databases">
        <title>Alloscrdovia theropitheci sp. nov: a novel taxon from the feces of the bleeding-herat monkey (Theropithecus geleda).</title>
        <authorList>
            <person name="Modesto M."/>
        </authorList>
    </citation>
    <scope>NUCLEOTIDE SEQUENCE [LARGE SCALE GENOMIC DNA]</scope>
    <source>
        <strain evidence="4 5">GLDI4/2</strain>
    </source>
</reference>
<dbReference type="SUPFAM" id="SSF51735">
    <property type="entry name" value="NAD(P)-binding Rossmann-fold domains"/>
    <property type="match status" value="1"/>
</dbReference>
<dbReference type="GO" id="GO:0070402">
    <property type="term" value="F:NADPH binding"/>
    <property type="evidence" value="ECO:0007669"/>
    <property type="project" value="TreeGrafter"/>
</dbReference>
<dbReference type="PANTHER" id="PTHR48106">
    <property type="entry name" value="QUINONE OXIDOREDUCTASE PIG3-RELATED"/>
    <property type="match status" value="1"/>
</dbReference>
<dbReference type="PANTHER" id="PTHR48106:SF18">
    <property type="entry name" value="QUINONE OXIDOREDUCTASE PIG3"/>
    <property type="match status" value="1"/>
</dbReference>
<dbReference type="Pfam" id="PF13602">
    <property type="entry name" value="ADH_zinc_N_2"/>
    <property type="match status" value="1"/>
</dbReference>
<dbReference type="InterPro" id="IPR013154">
    <property type="entry name" value="ADH-like_N"/>
</dbReference>
<feature type="domain" description="Enoyl reductase (ER)" evidence="3">
    <location>
        <begin position="10"/>
        <end position="317"/>
    </location>
</feature>
<dbReference type="OrthoDB" id="9792162at2"/>
<keyword evidence="2" id="KW-0560">Oxidoreductase</keyword>
<dbReference type="InterPro" id="IPR011032">
    <property type="entry name" value="GroES-like_sf"/>
</dbReference>
<protein>
    <submittedName>
        <fullName evidence="4">Quinone oxidoreductase</fullName>
    </submittedName>
</protein>
<dbReference type="Gene3D" id="3.40.50.720">
    <property type="entry name" value="NAD(P)-binding Rossmann-like Domain"/>
    <property type="match status" value="1"/>
</dbReference>
<dbReference type="GO" id="GO:0016651">
    <property type="term" value="F:oxidoreductase activity, acting on NAD(P)H"/>
    <property type="evidence" value="ECO:0007669"/>
    <property type="project" value="TreeGrafter"/>
</dbReference>
<dbReference type="EMBL" id="RXLP01000012">
    <property type="protein sequence ID" value="TCD54617.1"/>
    <property type="molecule type" value="Genomic_DNA"/>
</dbReference>